<sequence length="143" mass="15598">MGSLFRPTHCCCCISLRAGSIIITILWLLGSLAQIISSLQAIVQQGKCTDCPYSEGYYIVNLILHAIFVLIAVFGIMVLCCRNESGDASQGNQDCKDFSYKTVLIINVVAYGVATLISIHYASVISAYSSLRSTEEENSNMDK</sequence>
<comment type="caution">
    <text evidence="1">The sequence shown here is derived from an EMBL/GenBank/DDBJ whole genome shotgun (WGS) entry which is preliminary data.</text>
</comment>
<accession>A0ACA9MH03</accession>
<evidence type="ECO:0000313" key="2">
    <source>
        <dbReference type="Proteomes" id="UP000789702"/>
    </source>
</evidence>
<dbReference type="Proteomes" id="UP000789702">
    <property type="component" value="Unassembled WGS sequence"/>
</dbReference>
<organism evidence="1 2">
    <name type="scientific">Dentiscutata heterogama</name>
    <dbReference type="NCBI Taxonomy" id="1316150"/>
    <lineage>
        <taxon>Eukaryota</taxon>
        <taxon>Fungi</taxon>
        <taxon>Fungi incertae sedis</taxon>
        <taxon>Mucoromycota</taxon>
        <taxon>Glomeromycotina</taxon>
        <taxon>Glomeromycetes</taxon>
        <taxon>Diversisporales</taxon>
        <taxon>Gigasporaceae</taxon>
        <taxon>Dentiscutata</taxon>
    </lineage>
</organism>
<keyword evidence="2" id="KW-1185">Reference proteome</keyword>
<dbReference type="EMBL" id="CAJVPU010008887">
    <property type="protein sequence ID" value="CAG8589045.1"/>
    <property type="molecule type" value="Genomic_DNA"/>
</dbReference>
<protein>
    <submittedName>
        <fullName evidence="1">9358_t:CDS:1</fullName>
    </submittedName>
</protein>
<proteinExistence type="predicted"/>
<reference evidence="1" key="1">
    <citation type="submission" date="2021-06" db="EMBL/GenBank/DDBJ databases">
        <authorList>
            <person name="Kallberg Y."/>
            <person name="Tangrot J."/>
            <person name="Rosling A."/>
        </authorList>
    </citation>
    <scope>NUCLEOTIDE SEQUENCE</scope>
    <source>
        <strain evidence="1">IL203A</strain>
    </source>
</reference>
<gene>
    <name evidence="1" type="ORF">DHETER_LOCUS6787</name>
</gene>
<evidence type="ECO:0000313" key="1">
    <source>
        <dbReference type="EMBL" id="CAG8589045.1"/>
    </source>
</evidence>
<name>A0ACA9MH03_9GLOM</name>